<feature type="domain" description="Protein kinase" evidence="6">
    <location>
        <begin position="1"/>
        <end position="349"/>
    </location>
</feature>
<name>A0ABD7CU34_9ACTN</name>
<evidence type="ECO:0000259" key="6">
    <source>
        <dbReference type="PROSITE" id="PS50011"/>
    </source>
</evidence>
<feature type="compositionally biased region" description="Basic and acidic residues" evidence="4">
    <location>
        <begin position="476"/>
        <end position="487"/>
    </location>
</feature>
<evidence type="ECO:0000313" key="7">
    <source>
        <dbReference type="EMBL" id="QRV34734.1"/>
    </source>
</evidence>
<dbReference type="InterPro" id="IPR011009">
    <property type="entry name" value="Kinase-like_dom_sf"/>
</dbReference>
<feature type="region of interest" description="Disordered" evidence="4">
    <location>
        <begin position="1098"/>
        <end position="1132"/>
    </location>
</feature>
<feature type="region of interest" description="Disordered" evidence="4">
    <location>
        <begin position="193"/>
        <end position="236"/>
    </location>
</feature>
<proteinExistence type="inferred from homology"/>
<dbReference type="Pfam" id="PF07714">
    <property type="entry name" value="PK_Tyr_Ser-Thr"/>
    <property type="match status" value="1"/>
</dbReference>
<feature type="compositionally biased region" description="Basic and acidic residues" evidence="4">
    <location>
        <begin position="918"/>
        <end position="927"/>
    </location>
</feature>
<organism evidence="7 10">
    <name type="scientific">Streptomyces californicus</name>
    <dbReference type="NCBI Taxonomy" id="67351"/>
    <lineage>
        <taxon>Bacteria</taxon>
        <taxon>Bacillati</taxon>
        <taxon>Actinomycetota</taxon>
        <taxon>Actinomycetes</taxon>
        <taxon>Kitasatosporales</taxon>
        <taxon>Streptomycetaceae</taxon>
        <taxon>Streptomyces</taxon>
    </lineage>
</organism>
<feature type="compositionally biased region" description="Basic residues" evidence="4">
    <location>
        <begin position="906"/>
        <end position="917"/>
    </location>
</feature>
<dbReference type="SUPFAM" id="SSF56112">
    <property type="entry name" value="Protein kinase-like (PK-like)"/>
    <property type="match status" value="1"/>
</dbReference>
<dbReference type="EMBL" id="CP070245">
    <property type="protein sequence ID" value="QRV34734.1"/>
    <property type="molecule type" value="Genomic_DNA"/>
</dbReference>
<feature type="compositionally biased region" description="Polar residues" evidence="4">
    <location>
        <begin position="1038"/>
        <end position="1048"/>
    </location>
</feature>
<accession>A0ABD7CU34</accession>
<evidence type="ECO:0000313" key="8">
    <source>
        <dbReference type="EMBL" id="QRV43073.1"/>
    </source>
</evidence>
<keyword evidence="5" id="KW-1133">Transmembrane helix</keyword>
<dbReference type="RefSeq" id="WP_030276830.1">
    <property type="nucleotide sequence ID" value="NZ_CP070242.1"/>
</dbReference>
<protein>
    <submittedName>
        <fullName evidence="7">Protein kinase</fullName>
    </submittedName>
</protein>
<comment type="similarity">
    <text evidence="1">Belongs to the protein kinase superfamily. STE Ser/Thr protein kinase family. STE20 subfamily.</text>
</comment>
<feature type="compositionally biased region" description="Low complexity" evidence="4">
    <location>
        <begin position="448"/>
        <end position="475"/>
    </location>
</feature>
<keyword evidence="5" id="KW-0812">Transmembrane</keyword>
<dbReference type="PROSITE" id="PS50011">
    <property type="entry name" value="PROTEIN_KINASE_DOM"/>
    <property type="match status" value="1"/>
</dbReference>
<sequence length="1202" mass="126876">MDDYAGRVLADRYRLPLPPSDGYELAETRAFDTYSGQEVLVRQVPLPEVVDAEVLDADGRPSASGRAAGHAVRRSADPAVRRAIEAAQAAAQVPDHPRLDQVFDVFAEAGSLWIVSELVAARPLAALLAERPLNPYRAAEIGSDVLAALRVLHAHGWTHRNITVRTVLVCDDGRVMLTGLAAGAAEEALCGYAPAPLPDPDPADGPTTYGVPDPGPDPREEFDDTRSLPPGRGDAYEGVEDVREYAYAEDDRGYGRAPEYAEYGDGERYADVLDAEDVQEYDGDPGRRADDEDAQGYGGYGAYAEDEDAGEYGAYAGGEGAGEYGAYAGDEDRDRRDAPASGGLPVPPLPQGYVPREDERGYGREDGPYDREDGRYGLPPGRQPYEEPSGRDDAPSRGPARPSDAYEDAYDGGEETRRPGAPDAGQEIVPRPAAPTVPYTAIPPAEPGASNAAQLRAARAGAIAAYRAGARAAARVTEDRQEADRARTAPADLTKSPQRDGRTPHPAPPGDAPTPAGAGGYPDGGRAPHPAPPGDGPTPAGAGGYPDEGPDAVTGDHGAGTDSGAGTGHQSDHGDHGAGTGRQGDHGDHRAGMGDSGTAGRAVGTGDPGSGGPGATPDVLPLQRRPGAPAPDAPAAPRPLSAPWGAPAESPYDDEDDEDDDEGPRPPARRVHLAGTWDDGPGAGRPVPAGGSGADALRADSRRPGQAPPAPRPSAERAPASAWEDAVTGGREPAVHRGPATPLAAERARQARITVVGAVTERWAPEQAGPVHENWQLAPPIGPSTDLWALGALLYRAVQGHAPYPEENAAELVQMVCGEPPAFAEECGPLRPVVESLLRQDPSERPDVEELSGWLRSLVRSAPEPEAGADVVPLPAPDAAKLPVVRRRGELVRRRRGRFGGGANQGRHRQGRGRKPARRFDDDHHDSLLPPPERTAPMAVGHWEEERPARAPRAPKGPRVLREPPRRDERPSSPRSLGRLLLILILLLMAAAVAFAVMFMPKQEPGQDGGAPAPSGSAAPPAASAEPRPSASDDDAGTGSQQPQTSRSAVALPSGYALRKDAEGFEVGVPKDWQRSPANADRQIRYGSDGFTLLVVPGRDTVKSGGSDPLDYQRDKEPELQPFRDSSWSSSSGVRRVDVGRQAMAEGQFTWQESGGREVFVRNLAMIVDGRYHVIQVIGPENDRDRVTEVYQQAVASYRTTG</sequence>
<evidence type="ECO:0000256" key="3">
    <source>
        <dbReference type="ARBA" id="ARBA00022840"/>
    </source>
</evidence>
<keyword evidence="9" id="KW-1185">Reference proteome</keyword>
<keyword evidence="3" id="KW-0067">ATP-binding</keyword>
<evidence type="ECO:0000256" key="2">
    <source>
        <dbReference type="ARBA" id="ARBA00022741"/>
    </source>
</evidence>
<keyword evidence="7" id="KW-0418">Kinase</keyword>
<feature type="compositionally biased region" description="Basic and acidic residues" evidence="4">
    <location>
        <begin position="583"/>
        <end position="592"/>
    </location>
</feature>
<dbReference type="Proteomes" id="UP000598054">
    <property type="component" value="Chromosome"/>
</dbReference>
<gene>
    <name evidence="8" type="ORF">I6J41_21855</name>
    <name evidence="7" type="ORF">I6J42_12155</name>
</gene>
<dbReference type="SMART" id="SM00220">
    <property type="entry name" value="S_TKc"/>
    <property type="match status" value="1"/>
</dbReference>
<evidence type="ECO:0000256" key="5">
    <source>
        <dbReference type="SAM" id="Phobius"/>
    </source>
</evidence>
<dbReference type="Proteomes" id="UP000623926">
    <property type="component" value="Chromosome"/>
</dbReference>
<dbReference type="PANTHER" id="PTHR45832">
    <property type="entry name" value="SERINE/THREONINE-PROTEIN KINASE SAMKA-RELATED-RELATED"/>
    <property type="match status" value="1"/>
</dbReference>
<feature type="region of interest" description="Disordered" evidence="4">
    <location>
        <begin position="1004"/>
        <end position="1054"/>
    </location>
</feature>
<evidence type="ECO:0000256" key="1">
    <source>
        <dbReference type="ARBA" id="ARBA00008874"/>
    </source>
</evidence>
<evidence type="ECO:0000256" key="4">
    <source>
        <dbReference type="SAM" id="MobiDB-lite"/>
    </source>
</evidence>
<feature type="compositionally biased region" description="Gly residues" evidence="4">
    <location>
        <begin position="557"/>
        <end position="567"/>
    </location>
</feature>
<feature type="region of interest" description="Disordered" evidence="4">
    <location>
        <begin position="280"/>
        <end position="746"/>
    </location>
</feature>
<dbReference type="EMBL" id="CP070249">
    <property type="protein sequence ID" value="QRV43073.1"/>
    <property type="molecule type" value="Genomic_DNA"/>
</dbReference>
<dbReference type="PANTHER" id="PTHR45832:SF22">
    <property type="entry name" value="SERINE_THREONINE-PROTEIN KINASE SAMKA-RELATED"/>
    <property type="match status" value="1"/>
</dbReference>
<dbReference type="GO" id="GO:0016301">
    <property type="term" value="F:kinase activity"/>
    <property type="evidence" value="ECO:0007669"/>
    <property type="project" value="UniProtKB-KW"/>
</dbReference>
<feature type="region of interest" description="Disordered" evidence="4">
    <location>
        <begin position="893"/>
        <end position="974"/>
    </location>
</feature>
<dbReference type="InterPro" id="IPR051931">
    <property type="entry name" value="PAK3-like"/>
</dbReference>
<dbReference type="AlphaFoldDB" id="A0ABD7CU34"/>
<evidence type="ECO:0000313" key="9">
    <source>
        <dbReference type="Proteomes" id="UP000598054"/>
    </source>
</evidence>
<reference evidence="9 10" key="1">
    <citation type="submission" date="2021-02" db="EMBL/GenBank/DDBJ databases">
        <title>FDA dAtabase for Regulatory Grade micrObial Sequences (FDA-ARGOS): Supporting development and validation of Infectious Disease Dx tests.</title>
        <authorList>
            <person name="Sproer C."/>
            <person name="Gronow S."/>
            <person name="Severitt S."/>
            <person name="Schroder I."/>
            <person name="Tallon L."/>
            <person name="Sadzewicz L."/>
            <person name="Zhao X."/>
            <person name="Boylan J."/>
            <person name="Ott S."/>
            <person name="Bowen H."/>
            <person name="Vavikolanu K."/>
            <person name="Mehta A."/>
            <person name="Aluvathingal J."/>
            <person name="Nadendla S."/>
            <person name="Lowell S."/>
            <person name="Myers T."/>
            <person name="Yan Y."/>
            <person name="Sichtig H."/>
        </authorList>
    </citation>
    <scope>NUCLEOTIDE SEQUENCE [LARGE SCALE GENOMIC DNA]</scope>
    <source>
        <strain evidence="8 9">FDAARGOS_1211</strain>
        <strain evidence="7 10">FDAARGOS_1212</strain>
    </source>
</reference>
<feature type="compositionally biased region" description="Low complexity" evidence="4">
    <location>
        <begin position="1010"/>
        <end position="1030"/>
    </location>
</feature>
<feature type="compositionally biased region" description="Basic and acidic residues" evidence="4">
    <location>
        <begin position="384"/>
        <end position="395"/>
    </location>
</feature>
<dbReference type="Gene3D" id="3.30.200.20">
    <property type="entry name" value="Phosphorylase Kinase, domain 1"/>
    <property type="match status" value="1"/>
</dbReference>
<keyword evidence="2" id="KW-0547">Nucleotide-binding</keyword>
<keyword evidence="5" id="KW-0472">Membrane</keyword>
<feature type="compositionally biased region" description="Acidic residues" evidence="4">
    <location>
        <begin position="651"/>
        <end position="662"/>
    </location>
</feature>
<keyword evidence="7" id="KW-0808">Transferase</keyword>
<dbReference type="Gene3D" id="1.10.510.10">
    <property type="entry name" value="Transferase(Phosphotransferase) domain 1"/>
    <property type="match status" value="2"/>
</dbReference>
<feature type="compositionally biased region" description="Basic and acidic residues" evidence="4">
    <location>
        <begin position="960"/>
        <end position="972"/>
    </location>
</feature>
<dbReference type="InterPro" id="IPR001245">
    <property type="entry name" value="Ser-Thr/Tyr_kinase_cat_dom"/>
</dbReference>
<dbReference type="InterPro" id="IPR000719">
    <property type="entry name" value="Prot_kinase_dom"/>
</dbReference>
<feature type="transmembrane region" description="Helical" evidence="5">
    <location>
        <begin position="980"/>
        <end position="1000"/>
    </location>
</feature>
<feature type="compositionally biased region" description="Pro residues" evidence="4">
    <location>
        <begin position="628"/>
        <end position="637"/>
    </location>
</feature>
<feature type="compositionally biased region" description="Basic and acidic residues" evidence="4">
    <location>
        <begin position="355"/>
        <end position="375"/>
    </location>
</feature>
<dbReference type="GO" id="GO:0005524">
    <property type="term" value="F:ATP binding"/>
    <property type="evidence" value="ECO:0007669"/>
    <property type="project" value="UniProtKB-KW"/>
</dbReference>
<evidence type="ECO:0000313" key="10">
    <source>
        <dbReference type="Proteomes" id="UP000623926"/>
    </source>
</evidence>
<dbReference type="GeneID" id="63982212"/>